<dbReference type="InterPro" id="IPR036388">
    <property type="entry name" value="WH-like_DNA-bd_sf"/>
</dbReference>
<comment type="caution">
    <text evidence="5">The sequence shown here is derived from an EMBL/GenBank/DDBJ whole genome shotgun (WGS) entry which is preliminary data.</text>
</comment>
<dbReference type="PANTHER" id="PTHR22792:SF132">
    <property type="entry name" value="LA-RELATED PROTEIN 1"/>
    <property type="match status" value="1"/>
</dbReference>
<dbReference type="SUPFAM" id="SSF46785">
    <property type="entry name" value="Winged helix' DNA-binding domain"/>
    <property type="match status" value="1"/>
</dbReference>
<dbReference type="SMART" id="SM00715">
    <property type="entry name" value="LA"/>
    <property type="match status" value="1"/>
</dbReference>
<feature type="compositionally biased region" description="Polar residues" evidence="3">
    <location>
        <begin position="571"/>
        <end position="588"/>
    </location>
</feature>
<dbReference type="InterPro" id="IPR036390">
    <property type="entry name" value="WH_DNA-bd_sf"/>
</dbReference>
<feature type="compositionally biased region" description="Basic and acidic residues" evidence="3">
    <location>
        <begin position="211"/>
        <end position="247"/>
    </location>
</feature>
<dbReference type="InterPro" id="IPR006630">
    <property type="entry name" value="La_HTH"/>
</dbReference>
<evidence type="ECO:0000313" key="5">
    <source>
        <dbReference type="EMBL" id="KAK5061729.1"/>
    </source>
</evidence>
<gene>
    <name evidence="5" type="ORF">LTR69_004911</name>
</gene>
<dbReference type="EMBL" id="JAVRRF010000009">
    <property type="protein sequence ID" value="KAK5061729.1"/>
    <property type="molecule type" value="Genomic_DNA"/>
</dbReference>
<dbReference type="CDD" id="cd07323">
    <property type="entry name" value="LAM"/>
    <property type="match status" value="1"/>
</dbReference>
<feature type="compositionally biased region" description="Polar residues" evidence="3">
    <location>
        <begin position="386"/>
        <end position="404"/>
    </location>
</feature>
<sequence length="1147" mass="124749">MSTPLSAAAPVFSYAQAAKGLTPSTTTQATPRNESPASEKGAKDRQAADAGSALKSPQEKSNPEDRTSLETTHEDTSAKDLGDKDSVPTTQQTSSADQDVGSVDHVNAPSNTASHDSRKEEARPQMANGRTTSSAQASDISGQGVGEKKSKESEDDWEKVSVPSMTAEKEFKAAPIPAVNIWQQRAAKLKELAIQPKPTPSGVSAAPKPKVNNEDAKRRSLSKDLDSHERESKNVEVTRSNSRKDSAPAKAIRSGETTISETPPSVGDSQAWPTPENSHVEERRKSTSLGSGDKTEPKGSQKKWTTMAFVPTAKFETQLPPSVARRGGRGGGRGRDSTGRGGHTSTTGEKQDFQGSMGPPPVPRQTGDQDRGRKSEGQRGARGASVPTSSVRPESGEDTTSTFRKPSVLVGTDQNGKDNIDHITSAIQGSGEHHAPRTERSSRSSSRHAGQNAGHPLNGDLSATAEQFSGAYVPSPDQSSRQSYSFDRFKGAGNGATRGSGEFGRERGSGRNRDWSRDKPESAREKVESWRDREPSGDGNGRREPRPERGGRGGYRGRGNHAYNPPYGSSHAYTSPLPQNGFESSRPNSHTESRSRQSSQPFQPTQTPTSSRNNPRSQSIPVSMMFPGYYNGMPAMPQGPPSIQTDMQAYGYPGQMQMQPGIMSAMPFNDPLNSYALLSMVMTQVEYYFSIDNLCKDLFLRKHMDGQGYVPLSVIANFKRIKTLTDDNMALDTLRYVCQQVKSVEFLPGFDGDDRLRRREGWQDFILPVEERFESAQNEGPSHGLDQFHQAPQYEQQPRVDSSFGMDQMRSPPLNAAPINGIFHPNPQMSSYMPGTQVDGSMTGAPFSPPFEGIAPEDSSRVSVPPFAQIPSPIRSPPSHGPLVLGSFGNGHNRQVSRADIEDNVFPDENIPNINIRMQPHAAAAPDTNGVDSSANEQAPGSSEGASNVEKSRVPSLRGGAASPQQLEHFRNWSFGYSGTIPVTDETSISYFTKGGQETQLPPPQIGQYDQSYQSLHDVAVQQHQQGVEGALEPLYSFWGDFLVDKFNLGMYQEFQAMAVKDSDEGSDSGMKHLVRYFGKVLGGRIPISERLATDMVNLSREEKTNDRPLFHTLRAAWRNGATHMKTIKRLGDVLAAEEKAELDKSG</sequence>
<keyword evidence="1 2" id="KW-0694">RNA-binding</keyword>
<feature type="compositionally biased region" description="Polar residues" evidence="3">
    <location>
        <begin position="87"/>
        <end position="97"/>
    </location>
</feature>
<evidence type="ECO:0000313" key="6">
    <source>
        <dbReference type="Proteomes" id="UP001345691"/>
    </source>
</evidence>
<feature type="compositionally biased region" description="Polar residues" evidence="3">
    <location>
        <begin position="22"/>
        <end position="36"/>
    </location>
</feature>
<dbReference type="PROSITE" id="PS50961">
    <property type="entry name" value="HTH_LA"/>
    <property type="match status" value="1"/>
</dbReference>
<feature type="compositionally biased region" description="Polar residues" evidence="3">
    <location>
        <begin position="128"/>
        <end position="141"/>
    </location>
</feature>
<evidence type="ECO:0000256" key="3">
    <source>
        <dbReference type="SAM" id="MobiDB-lite"/>
    </source>
</evidence>
<feature type="compositionally biased region" description="Polar residues" evidence="3">
    <location>
        <begin position="255"/>
        <end position="277"/>
    </location>
</feature>
<protein>
    <recommendedName>
        <fullName evidence="4">HTH La-type RNA-binding domain-containing protein</fullName>
    </recommendedName>
</protein>
<dbReference type="Proteomes" id="UP001345691">
    <property type="component" value="Unassembled WGS sequence"/>
</dbReference>
<feature type="compositionally biased region" description="Basic and acidic residues" evidence="3">
    <location>
        <begin position="431"/>
        <end position="442"/>
    </location>
</feature>
<reference evidence="5 6" key="1">
    <citation type="submission" date="2023-08" db="EMBL/GenBank/DDBJ databases">
        <title>Black Yeasts Isolated from many extreme environments.</title>
        <authorList>
            <person name="Coleine C."/>
            <person name="Stajich J.E."/>
            <person name="Selbmann L."/>
        </authorList>
    </citation>
    <scope>NUCLEOTIDE SEQUENCE [LARGE SCALE GENOMIC DNA]</scope>
    <source>
        <strain evidence="5 6">CCFEE 6328</strain>
    </source>
</reference>
<feature type="compositionally biased region" description="Polar residues" evidence="3">
    <location>
        <begin position="476"/>
        <end position="485"/>
    </location>
</feature>
<evidence type="ECO:0000256" key="1">
    <source>
        <dbReference type="ARBA" id="ARBA00022884"/>
    </source>
</evidence>
<dbReference type="Pfam" id="PF05383">
    <property type="entry name" value="La"/>
    <property type="match status" value="1"/>
</dbReference>
<feature type="compositionally biased region" description="Basic and acidic residues" evidence="3">
    <location>
        <begin position="503"/>
        <end position="551"/>
    </location>
</feature>
<feature type="region of interest" description="Disordered" evidence="3">
    <location>
        <begin position="192"/>
        <end position="621"/>
    </location>
</feature>
<feature type="region of interest" description="Disordered" evidence="3">
    <location>
        <begin position="16"/>
        <end position="179"/>
    </location>
</feature>
<feature type="domain" description="HTH La-type RNA-binding" evidence="4">
    <location>
        <begin position="671"/>
        <end position="771"/>
    </location>
</feature>
<feature type="compositionally biased region" description="Polar residues" evidence="3">
    <location>
        <begin position="930"/>
        <end position="946"/>
    </location>
</feature>
<feature type="compositionally biased region" description="Gly residues" evidence="3">
    <location>
        <begin position="492"/>
        <end position="502"/>
    </location>
</feature>
<feature type="compositionally biased region" description="Basic and acidic residues" evidence="3">
    <location>
        <begin position="57"/>
        <end position="86"/>
    </location>
</feature>
<name>A0ABR0JER9_9EURO</name>
<accession>A0ABR0JER9</accession>
<dbReference type="Pfam" id="PF21071">
    <property type="entry name" value="LARP1_HEAT"/>
    <property type="match status" value="1"/>
</dbReference>
<dbReference type="InterPro" id="IPR006607">
    <property type="entry name" value="DM15"/>
</dbReference>
<dbReference type="Gene3D" id="1.10.10.10">
    <property type="entry name" value="Winged helix-like DNA-binding domain superfamily/Winged helix DNA-binding domain"/>
    <property type="match status" value="1"/>
</dbReference>
<organism evidence="5 6">
    <name type="scientific">Exophiala sideris</name>
    <dbReference type="NCBI Taxonomy" id="1016849"/>
    <lineage>
        <taxon>Eukaryota</taxon>
        <taxon>Fungi</taxon>
        <taxon>Dikarya</taxon>
        <taxon>Ascomycota</taxon>
        <taxon>Pezizomycotina</taxon>
        <taxon>Eurotiomycetes</taxon>
        <taxon>Chaetothyriomycetidae</taxon>
        <taxon>Chaetothyriales</taxon>
        <taxon>Herpotrichiellaceae</taxon>
        <taxon>Exophiala</taxon>
    </lineage>
</organism>
<keyword evidence="6" id="KW-1185">Reference proteome</keyword>
<proteinExistence type="predicted"/>
<dbReference type="PANTHER" id="PTHR22792">
    <property type="entry name" value="LUPUS LA PROTEIN-RELATED"/>
    <property type="match status" value="1"/>
</dbReference>
<feature type="compositionally biased region" description="Low complexity" evidence="3">
    <location>
        <begin position="596"/>
        <end position="612"/>
    </location>
</feature>
<evidence type="ECO:0000256" key="2">
    <source>
        <dbReference type="PROSITE-ProRule" id="PRU00332"/>
    </source>
</evidence>
<dbReference type="InterPro" id="IPR045180">
    <property type="entry name" value="La_dom_prot"/>
</dbReference>
<evidence type="ECO:0000259" key="4">
    <source>
        <dbReference type="PROSITE" id="PS50961"/>
    </source>
</evidence>
<feature type="region of interest" description="Disordered" evidence="3">
    <location>
        <begin position="923"/>
        <end position="963"/>
    </location>
</feature>
<feature type="compositionally biased region" description="Basic and acidic residues" evidence="3">
    <location>
        <begin position="367"/>
        <end position="379"/>
    </location>
</feature>